<comment type="caution">
    <text evidence="1">The sequence shown here is derived from an EMBL/GenBank/DDBJ whole genome shotgun (WGS) entry which is preliminary data.</text>
</comment>
<keyword evidence="2" id="KW-1185">Reference proteome</keyword>
<reference evidence="2" key="1">
    <citation type="journal article" date="2024" name="Proc. Natl. Acad. Sci. U.S.A.">
        <title>Extraordinary preservation of gene collinearity over three hundred million years revealed in homosporous lycophytes.</title>
        <authorList>
            <person name="Li C."/>
            <person name="Wickell D."/>
            <person name="Kuo L.Y."/>
            <person name="Chen X."/>
            <person name="Nie B."/>
            <person name="Liao X."/>
            <person name="Peng D."/>
            <person name="Ji J."/>
            <person name="Jenkins J."/>
            <person name="Williams M."/>
            <person name="Shu S."/>
            <person name="Plott C."/>
            <person name="Barry K."/>
            <person name="Rajasekar S."/>
            <person name="Grimwood J."/>
            <person name="Han X."/>
            <person name="Sun S."/>
            <person name="Hou Z."/>
            <person name="He W."/>
            <person name="Dai G."/>
            <person name="Sun C."/>
            <person name="Schmutz J."/>
            <person name="Leebens-Mack J.H."/>
            <person name="Li F.W."/>
            <person name="Wang L."/>
        </authorList>
    </citation>
    <scope>NUCLEOTIDE SEQUENCE [LARGE SCALE GENOMIC DNA]</scope>
    <source>
        <strain evidence="2">cv. PW_Plant_1</strain>
    </source>
</reference>
<evidence type="ECO:0000313" key="2">
    <source>
        <dbReference type="Proteomes" id="UP001162992"/>
    </source>
</evidence>
<accession>A0ACC2ANL1</accession>
<gene>
    <name evidence="1" type="ORF">O6H91_20G005500</name>
</gene>
<proteinExistence type="predicted"/>
<organism evidence="1 2">
    <name type="scientific">Diphasiastrum complanatum</name>
    <name type="common">Issler's clubmoss</name>
    <name type="synonym">Lycopodium complanatum</name>
    <dbReference type="NCBI Taxonomy" id="34168"/>
    <lineage>
        <taxon>Eukaryota</taxon>
        <taxon>Viridiplantae</taxon>
        <taxon>Streptophyta</taxon>
        <taxon>Embryophyta</taxon>
        <taxon>Tracheophyta</taxon>
        <taxon>Lycopodiopsida</taxon>
        <taxon>Lycopodiales</taxon>
        <taxon>Lycopodiaceae</taxon>
        <taxon>Lycopodioideae</taxon>
        <taxon>Diphasiastrum</taxon>
    </lineage>
</organism>
<dbReference type="EMBL" id="CM055111">
    <property type="protein sequence ID" value="KAJ7518732.1"/>
    <property type="molecule type" value="Genomic_DNA"/>
</dbReference>
<dbReference type="Proteomes" id="UP001162992">
    <property type="component" value="Chromosome 20"/>
</dbReference>
<sequence length="252" mass="28288">MGRPPNSGVTSFRFLPTEVTEMEKALEASNGATPARHILEALTTMFSDSVDRNGQLPIQYKQVWNWFQNRRHSQKVKMSKTAEKLNDATGASDLSISRKSATATGVVPQAKKTNDVQELEFEAKSARDSAWYDVSMFLDHRISDAGEPEVKVRYTGFGPEEDEWVHIKTAVRQRSLPCEVLECVAVLPGDLILCFQAVSKLSTMMHTFWMSSDVDMMLEVVDVDFGSVIFMTNQRRLCHFEKFVGGLKPSTA</sequence>
<name>A0ACC2ANL1_DIPCM</name>
<protein>
    <submittedName>
        <fullName evidence="1">Uncharacterized protein</fullName>
    </submittedName>
</protein>
<evidence type="ECO:0000313" key="1">
    <source>
        <dbReference type="EMBL" id="KAJ7518732.1"/>
    </source>
</evidence>